<feature type="compositionally biased region" description="Basic residues" evidence="1">
    <location>
        <begin position="63"/>
        <end position="74"/>
    </location>
</feature>
<feature type="compositionally biased region" description="Basic and acidic residues" evidence="1">
    <location>
        <begin position="1"/>
        <end position="43"/>
    </location>
</feature>
<protein>
    <submittedName>
        <fullName evidence="2">Uncharacterized protein</fullName>
    </submittedName>
</protein>
<gene>
    <name evidence="2" type="ORF">UFOVP46_18</name>
</gene>
<evidence type="ECO:0000256" key="1">
    <source>
        <dbReference type="SAM" id="MobiDB-lite"/>
    </source>
</evidence>
<proteinExistence type="predicted"/>
<name>A0A6J5KR47_9CAUD</name>
<feature type="region of interest" description="Disordered" evidence="1">
    <location>
        <begin position="1"/>
        <end position="74"/>
    </location>
</feature>
<reference evidence="2" key="1">
    <citation type="submission" date="2020-04" db="EMBL/GenBank/DDBJ databases">
        <authorList>
            <person name="Chiriac C."/>
            <person name="Salcher M."/>
            <person name="Ghai R."/>
            <person name="Kavagutti S V."/>
        </authorList>
    </citation>
    <scope>NUCLEOTIDE SEQUENCE</scope>
</reference>
<accession>A0A6J5KR47</accession>
<evidence type="ECO:0000313" key="2">
    <source>
        <dbReference type="EMBL" id="CAB4123493.1"/>
    </source>
</evidence>
<organism evidence="2">
    <name type="scientific">uncultured Caudovirales phage</name>
    <dbReference type="NCBI Taxonomy" id="2100421"/>
    <lineage>
        <taxon>Viruses</taxon>
        <taxon>Duplodnaviria</taxon>
        <taxon>Heunggongvirae</taxon>
        <taxon>Uroviricota</taxon>
        <taxon>Caudoviricetes</taxon>
        <taxon>Peduoviridae</taxon>
        <taxon>Maltschvirus</taxon>
        <taxon>Maltschvirus maltsch</taxon>
    </lineage>
</organism>
<feature type="compositionally biased region" description="Basic and acidic residues" evidence="1">
    <location>
        <begin position="50"/>
        <end position="62"/>
    </location>
</feature>
<dbReference type="EMBL" id="LR796174">
    <property type="protein sequence ID" value="CAB4123493.1"/>
    <property type="molecule type" value="Genomic_DNA"/>
</dbReference>
<sequence length="74" mass="8723">MAKRHEDEHGKYTEKQDKTKDARMTKKLTPAEKKKFEAMDKAHAAKKKPKTMEEDKKIDAKNIKKIVAKRKEKK</sequence>